<dbReference type="Pfam" id="PF04275">
    <property type="entry name" value="P-mevalo_kinase"/>
    <property type="match status" value="1"/>
</dbReference>
<evidence type="ECO:0000256" key="3">
    <source>
        <dbReference type="ARBA" id="ARBA00012958"/>
    </source>
</evidence>
<keyword evidence="4 20" id="KW-0963">Cytoplasm</keyword>
<keyword evidence="12 20" id="KW-0752">Steroid biosynthesis</keyword>
<comment type="pathway">
    <text evidence="2 20">Isoprenoid biosynthesis; isopentenyl diphosphate biosynthesis via mevalonate pathway; isopentenyl diphosphate from (R)-mevalonate: step 2/3.</text>
</comment>
<dbReference type="PIRSF" id="PIRSF036639">
    <property type="entry name" value="PMK_anim"/>
    <property type="match status" value="1"/>
</dbReference>
<evidence type="ECO:0000256" key="11">
    <source>
        <dbReference type="ARBA" id="ARBA00022840"/>
    </source>
</evidence>
<dbReference type="PANTHER" id="PTHR13101">
    <property type="entry name" value="PHOSPHOMEVALONATE KINASE"/>
    <property type="match status" value="1"/>
</dbReference>
<keyword evidence="7 20" id="KW-0808">Transferase</keyword>
<keyword evidence="6 20" id="KW-0153">Cholesterol metabolism</keyword>
<dbReference type="EC" id="2.7.4.2" evidence="3 20"/>
<keyword evidence="13 20" id="KW-0756">Sterol biosynthesis</keyword>
<evidence type="ECO:0000256" key="18">
    <source>
        <dbReference type="ARBA" id="ARBA00051752"/>
    </source>
</evidence>
<evidence type="ECO:0000313" key="22">
    <source>
        <dbReference type="Ensembl" id="ENSLLEP00000047665.1"/>
    </source>
</evidence>
<comment type="function">
    <text evidence="19">Catalyzes the reversible ATP-dependent phosphorylation of mevalonate 5-phosphate to produce mevalonate diphosphate and ADP, a key step in the mevalonic acid mediated biosynthesis of isopentenyl diphosphate and other polyisoprenoid metabolites.</text>
</comment>
<dbReference type="Gene3D" id="3.40.50.300">
    <property type="entry name" value="P-loop containing nucleotide triphosphate hydrolases"/>
    <property type="match status" value="1"/>
</dbReference>
<feature type="binding site" evidence="21">
    <location>
        <begin position="13"/>
        <end position="19"/>
    </location>
    <ligand>
        <name>ATP</name>
        <dbReference type="ChEBI" id="CHEBI:30616"/>
    </ligand>
</feature>
<evidence type="ECO:0000256" key="12">
    <source>
        <dbReference type="ARBA" id="ARBA00022955"/>
    </source>
</evidence>
<keyword evidence="9 20" id="KW-0418">Kinase</keyword>
<dbReference type="AlphaFoldDB" id="A0A8C5WLY8"/>
<evidence type="ECO:0000256" key="19">
    <source>
        <dbReference type="ARBA" id="ARBA00057619"/>
    </source>
</evidence>
<evidence type="ECO:0000313" key="23">
    <source>
        <dbReference type="Proteomes" id="UP000694569"/>
    </source>
</evidence>
<evidence type="ECO:0000256" key="20">
    <source>
        <dbReference type="PIRNR" id="PIRNR036639"/>
    </source>
</evidence>
<keyword evidence="10 20" id="KW-0152">Cholesterol biosynthesis</keyword>
<keyword evidence="8 20" id="KW-0547">Nucleotide-binding</keyword>
<feature type="binding site" evidence="21">
    <location>
        <position position="176"/>
    </location>
    <ligand>
        <name>ATP</name>
        <dbReference type="ChEBI" id="CHEBI:30616"/>
    </ligand>
</feature>
<keyword evidence="5 20" id="KW-0444">Lipid biosynthesis</keyword>
<name>A0A8C5WLY8_9ANUR</name>
<organism evidence="22 23">
    <name type="scientific">Leptobrachium leishanense</name>
    <name type="common">Leishan spiny toad</name>
    <dbReference type="NCBI Taxonomy" id="445787"/>
    <lineage>
        <taxon>Eukaryota</taxon>
        <taxon>Metazoa</taxon>
        <taxon>Chordata</taxon>
        <taxon>Craniata</taxon>
        <taxon>Vertebrata</taxon>
        <taxon>Euteleostomi</taxon>
        <taxon>Amphibia</taxon>
        <taxon>Batrachia</taxon>
        <taxon>Anura</taxon>
        <taxon>Pelobatoidea</taxon>
        <taxon>Megophryidae</taxon>
        <taxon>Leptobrachium</taxon>
    </lineage>
</organism>
<keyword evidence="11 20" id="KW-0067">ATP-binding</keyword>
<evidence type="ECO:0000256" key="17">
    <source>
        <dbReference type="ARBA" id="ARBA00034549"/>
    </source>
</evidence>
<dbReference type="GO" id="GO:0006695">
    <property type="term" value="P:cholesterol biosynthetic process"/>
    <property type="evidence" value="ECO:0007669"/>
    <property type="project" value="UniProtKB-UniRule"/>
</dbReference>
<dbReference type="GO" id="GO:0005524">
    <property type="term" value="F:ATP binding"/>
    <property type="evidence" value="ECO:0007669"/>
    <property type="project" value="UniProtKB-UniRule"/>
</dbReference>
<accession>A0A8C5WLY8</accession>
<keyword evidence="15 20" id="KW-1207">Sterol metabolism</keyword>
<sequence>MEGPHLVLIFSGKRKSGKDYVTEIIRDRLGPDTCTVLRLSGPLKEQYALEKGLDFQRLLDASEYKEKYRADMICWGEERRNADPGFFCKIIIKGVTQPVWVSIDARRKSDVDWFHSSYGAVTQTVRIVATDESRKSRGWIYAPAIDDAESECGLDQGISFNWVIANDGDQESLEGQLQRLMDFIHSKLDSNV</sequence>
<feature type="binding site" evidence="21">
    <location>
        <position position="137"/>
    </location>
    <ligand>
        <name>ATP</name>
        <dbReference type="ChEBI" id="CHEBI:30616"/>
    </ligand>
</feature>
<evidence type="ECO:0000256" key="5">
    <source>
        <dbReference type="ARBA" id="ARBA00022516"/>
    </source>
</evidence>
<feature type="binding site" evidence="21">
    <location>
        <position position="166"/>
    </location>
    <ligand>
        <name>substrate</name>
    </ligand>
</feature>
<reference evidence="22" key="1">
    <citation type="submission" date="2025-08" db="UniProtKB">
        <authorList>
            <consortium name="Ensembl"/>
        </authorList>
    </citation>
    <scope>IDENTIFICATION</scope>
</reference>
<evidence type="ECO:0000256" key="6">
    <source>
        <dbReference type="ARBA" id="ARBA00022548"/>
    </source>
</evidence>
<dbReference type="GO" id="GO:0004631">
    <property type="term" value="F:phosphomevalonate kinase activity"/>
    <property type="evidence" value="ECO:0007669"/>
    <property type="project" value="UniProtKB-UniRule"/>
</dbReference>
<evidence type="ECO:0000256" key="10">
    <source>
        <dbReference type="ARBA" id="ARBA00022778"/>
    </source>
</evidence>
<reference evidence="22" key="2">
    <citation type="submission" date="2025-09" db="UniProtKB">
        <authorList>
            <consortium name="Ensembl"/>
        </authorList>
    </citation>
    <scope>IDENTIFICATION</scope>
</reference>
<dbReference type="UniPathway" id="UPA00057">
    <property type="reaction ID" value="UER00099"/>
</dbReference>
<keyword evidence="14 20" id="KW-0443">Lipid metabolism</keyword>
<dbReference type="Proteomes" id="UP000694569">
    <property type="component" value="Unplaced"/>
</dbReference>
<evidence type="ECO:0000256" key="7">
    <source>
        <dbReference type="ARBA" id="ARBA00022679"/>
    </source>
</evidence>
<evidence type="ECO:0000256" key="14">
    <source>
        <dbReference type="ARBA" id="ARBA00023098"/>
    </source>
</evidence>
<evidence type="ECO:0000256" key="16">
    <source>
        <dbReference type="ARBA" id="ARBA00023221"/>
    </source>
</evidence>
<evidence type="ECO:0000256" key="15">
    <source>
        <dbReference type="ARBA" id="ARBA00023166"/>
    </source>
</evidence>
<dbReference type="NCBIfam" id="TIGR01223">
    <property type="entry name" value="Pmev_kin_anim"/>
    <property type="match status" value="1"/>
</dbReference>
<evidence type="ECO:0000256" key="2">
    <source>
        <dbReference type="ARBA" id="ARBA00005017"/>
    </source>
</evidence>
<proteinExistence type="predicted"/>
<dbReference type="OrthoDB" id="2401875at2759"/>
<dbReference type="GO" id="GO:0019287">
    <property type="term" value="P:isopentenyl diphosphate biosynthetic process, mevalonate pathway"/>
    <property type="evidence" value="ECO:0007669"/>
    <property type="project" value="UniProtKB-UniRule"/>
</dbReference>
<evidence type="ECO:0000256" key="1">
    <source>
        <dbReference type="ARBA" id="ARBA00004514"/>
    </source>
</evidence>
<evidence type="ECO:0000256" key="21">
    <source>
        <dbReference type="PIRSR" id="PIRSR036639-1"/>
    </source>
</evidence>
<gene>
    <name evidence="22" type="primary">PMVK</name>
</gene>
<protein>
    <recommendedName>
        <fullName evidence="17 20">Phosphomevalonate kinase</fullName>
        <shortName evidence="20">PMKase</shortName>
        <ecNumber evidence="3 20">2.7.4.2</ecNumber>
    </recommendedName>
</protein>
<dbReference type="Ensembl" id="ENSLLET00000049532.1">
    <property type="protein sequence ID" value="ENSLLEP00000047665.1"/>
    <property type="gene ID" value="ENSLLEG00000030097.1"/>
</dbReference>
<dbReference type="GO" id="GO:0005829">
    <property type="term" value="C:cytosol"/>
    <property type="evidence" value="ECO:0007669"/>
    <property type="project" value="UniProtKB-SubCell"/>
</dbReference>
<dbReference type="GeneTree" id="ENSGT00390000014801"/>
<evidence type="ECO:0000256" key="4">
    <source>
        <dbReference type="ARBA" id="ARBA00022490"/>
    </source>
</evidence>
<dbReference type="PANTHER" id="PTHR13101:SF1">
    <property type="entry name" value="PHOSPHOMEVALONATE KINASE"/>
    <property type="match status" value="1"/>
</dbReference>
<evidence type="ECO:0000256" key="13">
    <source>
        <dbReference type="ARBA" id="ARBA00023011"/>
    </source>
</evidence>
<dbReference type="InterPro" id="IPR005919">
    <property type="entry name" value="Pmev_kin_anim"/>
</dbReference>
<keyword evidence="23" id="KW-1185">Reference proteome</keyword>
<comment type="subcellular location">
    <subcellularLocation>
        <location evidence="1 20">Cytoplasm</location>
        <location evidence="1 20">Cytosol</location>
    </subcellularLocation>
</comment>
<keyword evidence="16 20" id="KW-0753">Steroid metabolism</keyword>
<comment type="catalytic activity">
    <reaction evidence="18">
        <text>(R)-5-phosphomevalonate + ATP = (R)-5-diphosphomevalonate + ADP</text>
        <dbReference type="Rhea" id="RHEA:16341"/>
        <dbReference type="ChEBI" id="CHEBI:30616"/>
        <dbReference type="ChEBI" id="CHEBI:57557"/>
        <dbReference type="ChEBI" id="CHEBI:58146"/>
        <dbReference type="ChEBI" id="CHEBI:456216"/>
        <dbReference type="EC" id="2.7.4.2"/>
    </reaction>
    <physiologicalReaction direction="left-to-right" evidence="18">
        <dbReference type="Rhea" id="RHEA:16342"/>
    </physiologicalReaction>
    <physiologicalReaction direction="right-to-left" evidence="18">
        <dbReference type="Rhea" id="RHEA:16343"/>
    </physiologicalReaction>
</comment>
<dbReference type="InterPro" id="IPR027417">
    <property type="entry name" value="P-loop_NTPase"/>
</dbReference>
<evidence type="ECO:0000256" key="9">
    <source>
        <dbReference type="ARBA" id="ARBA00022777"/>
    </source>
</evidence>
<dbReference type="FunFam" id="3.40.50.300:FF:001026">
    <property type="entry name" value="Phosphomevalonate kinase"/>
    <property type="match status" value="1"/>
</dbReference>
<evidence type="ECO:0000256" key="8">
    <source>
        <dbReference type="ARBA" id="ARBA00022741"/>
    </source>
</evidence>